<sequence length="188" mass="19727">MSRGRRLGLALGLALVVGGLAVAVAPGLGSGIRPNAAILTGVGIVALVLAGMAVRARLGTTDRRPTLPAVERAQSHATPGDGFDRQLAAMASPGRLNRARDRRKVRDRLEATAIAVLVRDGLVEDAARDALANGTWTDDPHAAAFFADEPDADVSLATQLRLSLSPEPTIKRRARHAIDALARRAGQR</sequence>
<keyword evidence="1" id="KW-1133">Transmembrane helix</keyword>
<evidence type="ECO:0000313" key="3">
    <source>
        <dbReference type="Proteomes" id="UP000011669"/>
    </source>
</evidence>
<dbReference type="OrthoDB" id="307812at2157"/>
<dbReference type="Proteomes" id="UP000011669">
    <property type="component" value="Unassembled WGS sequence"/>
</dbReference>
<name>M0MLK1_9EURY</name>
<keyword evidence="1" id="KW-0472">Membrane</keyword>
<evidence type="ECO:0000256" key="1">
    <source>
        <dbReference type="SAM" id="Phobius"/>
    </source>
</evidence>
<dbReference type="PATRIC" id="fig|1227455.4.peg.920"/>
<dbReference type="Pfam" id="PF23933">
    <property type="entry name" value="DUF7269"/>
    <property type="match status" value="1"/>
</dbReference>
<accession>M0MLK1</accession>
<organism evidence="2 3">
    <name type="scientific">Halococcus saccharolyticus DSM 5350</name>
    <dbReference type="NCBI Taxonomy" id="1227455"/>
    <lineage>
        <taxon>Archaea</taxon>
        <taxon>Methanobacteriati</taxon>
        <taxon>Methanobacteriota</taxon>
        <taxon>Stenosarchaea group</taxon>
        <taxon>Halobacteria</taxon>
        <taxon>Halobacteriales</taxon>
        <taxon>Halococcaceae</taxon>
        <taxon>Halococcus</taxon>
    </lineage>
</organism>
<protein>
    <submittedName>
        <fullName evidence="2">Uncharacterized protein</fullName>
    </submittedName>
</protein>
<proteinExistence type="predicted"/>
<evidence type="ECO:0000313" key="2">
    <source>
        <dbReference type="EMBL" id="EMA46268.1"/>
    </source>
</evidence>
<keyword evidence="3" id="KW-1185">Reference proteome</keyword>
<reference evidence="2 3" key="1">
    <citation type="journal article" date="2014" name="PLoS Genet.">
        <title>Phylogenetically driven sequencing of extremely halophilic archaea reveals strategies for static and dynamic osmo-response.</title>
        <authorList>
            <person name="Becker E.A."/>
            <person name="Seitzer P.M."/>
            <person name="Tritt A."/>
            <person name="Larsen D."/>
            <person name="Krusor M."/>
            <person name="Yao A.I."/>
            <person name="Wu D."/>
            <person name="Madern D."/>
            <person name="Eisen J.A."/>
            <person name="Darling A.E."/>
            <person name="Facciotti M.T."/>
        </authorList>
    </citation>
    <scope>NUCLEOTIDE SEQUENCE [LARGE SCALE GENOMIC DNA]</scope>
    <source>
        <strain evidence="2 3">DSM 5350</strain>
    </source>
</reference>
<feature type="transmembrane region" description="Helical" evidence="1">
    <location>
        <begin position="33"/>
        <end position="54"/>
    </location>
</feature>
<dbReference type="EMBL" id="AOMD01000014">
    <property type="protein sequence ID" value="EMA46268.1"/>
    <property type="molecule type" value="Genomic_DNA"/>
</dbReference>
<dbReference type="InterPro" id="IPR055693">
    <property type="entry name" value="DUF7269"/>
</dbReference>
<comment type="caution">
    <text evidence="2">The sequence shown here is derived from an EMBL/GenBank/DDBJ whole genome shotgun (WGS) entry which is preliminary data.</text>
</comment>
<dbReference type="AlphaFoldDB" id="M0MLK1"/>
<dbReference type="RefSeq" id="WP_006076760.1">
    <property type="nucleotide sequence ID" value="NZ_AOMD01000014.1"/>
</dbReference>
<dbReference type="InParanoid" id="M0MLK1"/>
<dbReference type="STRING" id="1227455.C449_04525"/>
<gene>
    <name evidence="2" type="ORF">C449_04525</name>
</gene>
<keyword evidence="1" id="KW-0812">Transmembrane</keyword>